<comment type="caution">
    <text evidence="2">The sequence shown here is derived from an EMBL/GenBank/DDBJ whole genome shotgun (WGS) entry which is preliminary data.</text>
</comment>
<accession>A0AAD7U596</accession>
<keyword evidence="3" id="KW-1185">Reference proteome</keyword>
<sequence>MPEPAKTVVVARPQGGSVQVLIDSPSPAEDARTITDTAVAAILETIFTIFDTGKTVNPCLGRPFASKTTSGNLLCANAAAASLACGSILAGHASEADEYGDIAFWLGEGEYDKGHELEILQSLALQDMIPENARLKVRNGDISEDSPSGHGERSGSCDR</sequence>
<evidence type="ECO:0000313" key="3">
    <source>
        <dbReference type="Proteomes" id="UP001215151"/>
    </source>
</evidence>
<dbReference type="AlphaFoldDB" id="A0AAD7U596"/>
<organism evidence="2 3">
    <name type="scientific">Trametes cubensis</name>
    <dbReference type="NCBI Taxonomy" id="1111947"/>
    <lineage>
        <taxon>Eukaryota</taxon>
        <taxon>Fungi</taxon>
        <taxon>Dikarya</taxon>
        <taxon>Basidiomycota</taxon>
        <taxon>Agaricomycotina</taxon>
        <taxon>Agaricomycetes</taxon>
        <taxon>Polyporales</taxon>
        <taxon>Polyporaceae</taxon>
        <taxon>Trametes</taxon>
    </lineage>
</organism>
<dbReference type="Proteomes" id="UP001215151">
    <property type="component" value="Unassembled WGS sequence"/>
</dbReference>
<evidence type="ECO:0000256" key="1">
    <source>
        <dbReference type="SAM" id="MobiDB-lite"/>
    </source>
</evidence>
<feature type="compositionally biased region" description="Basic and acidic residues" evidence="1">
    <location>
        <begin position="150"/>
        <end position="159"/>
    </location>
</feature>
<feature type="region of interest" description="Disordered" evidence="1">
    <location>
        <begin position="138"/>
        <end position="159"/>
    </location>
</feature>
<protein>
    <submittedName>
        <fullName evidence="2">Uncharacterized protein</fullName>
    </submittedName>
</protein>
<gene>
    <name evidence="2" type="ORF">ONZ51_g694</name>
</gene>
<proteinExistence type="predicted"/>
<reference evidence="2" key="1">
    <citation type="submission" date="2022-11" db="EMBL/GenBank/DDBJ databases">
        <title>Genome Sequence of Cubamyces cubensis.</title>
        <authorList>
            <person name="Buettner E."/>
        </authorList>
    </citation>
    <scope>NUCLEOTIDE SEQUENCE</scope>
    <source>
        <strain evidence="2">MPL-01</strain>
    </source>
</reference>
<dbReference type="EMBL" id="JAPEVG010000008">
    <property type="protein sequence ID" value="KAJ8497157.1"/>
    <property type="molecule type" value="Genomic_DNA"/>
</dbReference>
<name>A0AAD7U596_9APHY</name>
<evidence type="ECO:0000313" key="2">
    <source>
        <dbReference type="EMBL" id="KAJ8497157.1"/>
    </source>
</evidence>